<keyword evidence="10" id="KW-0472">Membrane</keyword>
<keyword evidence="3" id="KW-0597">Phosphoprotein</keyword>
<keyword evidence="7" id="KW-0067">ATP-binding</keyword>
<dbReference type="GO" id="GO:0046983">
    <property type="term" value="F:protein dimerization activity"/>
    <property type="evidence" value="ECO:0007669"/>
    <property type="project" value="InterPro"/>
</dbReference>
<dbReference type="PANTHER" id="PTHR24421">
    <property type="entry name" value="NITRATE/NITRITE SENSOR PROTEIN NARX-RELATED"/>
    <property type="match status" value="1"/>
</dbReference>
<dbReference type="PANTHER" id="PTHR24421:SF10">
    <property type="entry name" value="NITRATE_NITRITE SENSOR PROTEIN NARQ"/>
    <property type="match status" value="1"/>
</dbReference>
<dbReference type="InterPro" id="IPR025828">
    <property type="entry name" value="Put_sensor_dom"/>
</dbReference>
<feature type="transmembrane region" description="Helical" evidence="10">
    <location>
        <begin position="187"/>
        <end position="213"/>
    </location>
</feature>
<dbReference type="Gene3D" id="3.30.565.10">
    <property type="entry name" value="Histidine kinase-like ATPase, C-terminal domain"/>
    <property type="match status" value="1"/>
</dbReference>
<keyword evidence="14" id="KW-1185">Reference proteome</keyword>
<dbReference type="InterPro" id="IPR036890">
    <property type="entry name" value="HATPase_C_sf"/>
</dbReference>
<name>A0A420XML2_9ACTN</name>
<feature type="region of interest" description="Disordered" evidence="9">
    <location>
        <begin position="1"/>
        <end position="26"/>
    </location>
</feature>
<keyword evidence="10" id="KW-0812">Transmembrane</keyword>
<dbReference type="InterPro" id="IPR050482">
    <property type="entry name" value="Sensor_HK_TwoCompSys"/>
</dbReference>
<evidence type="ECO:0000313" key="13">
    <source>
        <dbReference type="EMBL" id="RKS72513.1"/>
    </source>
</evidence>
<dbReference type="CDD" id="cd16917">
    <property type="entry name" value="HATPase_UhpB-NarQ-NarX-like"/>
    <property type="match status" value="1"/>
</dbReference>
<dbReference type="GO" id="GO:0005524">
    <property type="term" value="F:ATP binding"/>
    <property type="evidence" value="ECO:0007669"/>
    <property type="project" value="UniProtKB-KW"/>
</dbReference>
<dbReference type="OrthoDB" id="5242012at2"/>
<keyword evidence="10" id="KW-1133">Transmembrane helix</keyword>
<evidence type="ECO:0000256" key="2">
    <source>
        <dbReference type="ARBA" id="ARBA00012438"/>
    </source>
</evidence>
<feature type="transmembrane region" description="Helical" evidence="10">
    <location>
        <begin position="44"/>
        <end position="64"/>
    </location>
</feature>
<keyword evidence="5" id="KW-0547">Nucleotide-binding</keyword>
<dbReference type="Gene3D" id="1.20.5.1930">
    <property type="match status" value="1"/>
</dbReference>
<comment type="catalytic activity">
    <reaction evidence="1">
        <text>ATP + protein L-histidine = ADP + protein N-phospho-L-histidine.</text>
        <dbReference type="EC" id="2.7.13.3"/>
    </reaction>
</comment>
<dbReference type="GO" id="GO:0000155">
    <property type="term" value="F:phosphorelay sensor kinase activity"/>
    <property type="evidence" value="ECO:0007669"/>
    <property type="project" value="InterPro"/>
</dbReference>
<evidence type="ECO:0000256" key="4">
    <source>
        <dbReference type="ARBA" id="ARBA00022679"/>
    </source>
</evidence>
<evidence type="ECO:0000259" key="11">
    <source>
        <dbReference type="Pfam" id="PF07730"/>
    </source>
</evidence>
<protein>
    <recommendedName>
        <fullName evidence="2">histidine kinase</fullName>
        <ecNumber evidence="2">2.7.13.3</ecNumber>
    </recommendedName>
</protein>
<accession>A0A420XML2</accession>
<keyword evidence="6 13" id="KW-0418">Kinase</keyword>
<evidence type="ECO:0000256" key="8">
    <source>
        <dbReference type="ARBA" id="ARBA00023012"/>
    </source>
</evidence>
<comment type="caution">
    <text evidence="13">The sequence shown here is derived from an EMBL/GenBank/DDBJ whole genome shotgun (WGS) entry which is preliminary data.</text>
</comment>
<gene>
    <name evidence="13" type="ORF">CLV35_2758</name>
</gene>
<feature type="compositionally biased region" description="Pro residues" evidence="9">
    <location>
        <begin position="13"/>
        <end position="23"/>
    </location>
</feature>
<reference evidence="13 14" key="1">
    <citation type="submission" date="2018-10" db="EMBL/GenBank/DDBJ databases">
        <title>Genomic Encyclopedia of Archaeal and Bacterial Type Strains, Phase II (KMG-II): from individual species to whole genera.</title>
        <authorList>
            <person name="Goeker M."/>
        </authorList>
    </citation>
    <scope>NUCLEOTIDE SEQUENCE [LARGE SCALE GENOMIC DNA]</scope>
    <source>
        <strain evidence="13 14">RP-AC37</strain>
    </source>
</reference>
<dbReference type="GO" id="GO:0016020">
    <property type="term" value="C:membrane"/>
    <property type="evidence" value="ECO:0007669"/>
    <property type="project" value="InterPro"/>
</dbReference>
<dbReference type="EC" id="2.7.13.3" evidence="2"/>
<dbReference type="EMBL" id="RBWV01000013">
    <property type="protein sequence ID" value="RKS72513.1"/>
    <property type="molecule type" value="Genomic_DNA"/>
</dbReference>
<evidence type="ECO:0000256" key="5">
    <source>
        <dbReference type="ARBA" id="ARBA00022741"/>
    </source>
</evidence>
<keyword evidence="4" id="KW-0808">Transferase</keyword>
<evidence type="ECO:0000256" key="6">
    <source>
        <dbReference type="ARBA" id="ARBA00022777"/>
    </source>
</evidence>
<evidence type="ECO:0000313" key="14">
    <source>
        <dbReference type="Proteomes" id="UP000281955"/>
    </source>
</evidence>
<dbReference type="AlphaFoldDB" id="A0A420XML2"/>
<feature type="transmembrane region" description="Helical" evidence="10">
    <location>
        <begin position="70"/>
        <end position="90"/>
    </location>
</feature>
<feature type="transmembrane region" description="Helical" evidence="10">
    <location>
        <begin position="136"/>
        <end position="167"/>
    </location>
</feature>
<sequence>MSETTAPVGGDAPAPPAESPPAPARAEAAEGASLPALLPSVAHVALDLLVAVVPFTVVVVLLALSLSLMVLFLLGVPLLLLTFAASRAFARMQRGRIEAVLGVRIPAPSPPRRGGGLVERARAEIRSGTQWRQLSYHLLALPFAVVTSVLAFGVPGCGLALATVLGWSARMDRSQLAVLRDGWTLPAWTFLGVMVLFLAPWGVRAAAAGDVWLARTLLGRDERAELAARVDTLTETRAGVVAAADAERQRIERDLHDGAQQRLVSLAMSLGRAQNRLETDPEGARELLAEAHREAKLAMTEIRDLARGIHPSILTDRGLAAALAPVAARLPLPVHLDISVDPRPAPDVEAVAYYTVVEALTNVAKHADAREASVLARRVGDTLLLEVRDDGRGGADTARGSGLRGLAGRLAGVDGTFSVTSPPGGPTVVRAELPAPAEGAQA</sequence>
<dbReference type="RefSeq" id="WP_121194051.1">
    <property type="nucleotide sequence ID" value="NZ_RBWV01000013.1"/>
</dbReference>
<dbReference type="Proteomes" id="UP000281955">
    <property type="component" value="Unassembled WGS sequence"/>
</dbReference>
<dbReference type="InParanoid" id="A0A420XML2"/>
<evidence type="ECO:0000256" key="7">
    <source>
        <dbReference type="ARBA" id="ARBA00022840"/>
    </source>
</evidence>
<feature type="domain" description="Putative sensor" evidence="12">
    <location>
        <begin position="43"/>
        <end position="218"/>
    </location>
</feature>
<evidence type="ECO:0000256" key="3">
    <source>
        <dbReference type="ARBA" id="ARBA00022553"/>
    </source>
</evidence>
<keyword evidence="8" id="KW-0902">Two-component regulatory system</keyword>
<proteinExistence type="predicted"/>
<evidence type="ECO:0000259" key="12">
    <source>
        <dbReference type="Pfam" id="PF13796"/>
    </source>
</evidence>
<feature type="domain" description="Signal transduction histidine kinase subgroup 3 dimerisation and phosphoacceptor" evidence="11">
    <location>
        <begin position="247"/>
        <end position="312"/>
    </location>
</feature>
<evidence type="ECO:0000256" key="9">
    <source>
        <dbReference type="SAM" id="MobiDB-lite"/>
    </source>
</evidence>
<dbReference type="InterPro" id="IPR011712">
    <property type="entry name" value="Sig_transdc_His_kin_sub3_dim/P"/>
</dbReference>
<dbReference type="Pfam" id="PF13796">
    <property type="entry name" value="Sensor"/>
    <property type="match status" value="1"/>
</dbReference>
<dbReference type="Pfam" id="PF07730">
    <property type="entry name" value="HisKA_3"/>
    <property type="match status" value="1"/>
</dbReference>
<organism evidence="13 14">
    <name type="scientific">Motilibacter peucedani</name>
    <dbReference type="NCBI Taxonomy" id="598650"/>
    <lineage>
        <taxon>Bacteria</taxon>
        <taxon>Bacillati</taxon>
        <taxon>Actinomycetota</taxon>
        <taxon>Actinomycetes</taxon>
        <taxon>Motilibacterales</taxon>
        <taxon>Motilibacteraceae</taxon>
        <taxon>Motilibacter</taxon>
    </lineage>
</organism>
<evidence type="ECO:0000256" key="10">
    <source>
        <dbReference type="SAM" id="Phobius"/>
    </source>
</evidence>
<evidence type="ECO:0000256" key="1">
    <source>
        <dbReference type="ARBA" id="ARBA00000085"/>
    </source>
</evidence>
<feature type="compositionally biased region" description="Low complexity" evidence="9">
    <location>
        <begin position="1"/>
        <end position="12"/>
    </location>
</feature>
<dbReference type="SUPFAM" id="SSF55874">
    <property type="entry name" value="ATPase domain of HSP90 chaperone/DNA topoisomerase II/histidine kinase"/>
    <property type="match status" value="1"/>
</dbReference>